<accession>D2S868</accession>
<proteinExistence type="predicted"/>
<dbReference type="EMBL" id="CP001867">
    <property type="protein sequence ID" value="ADB73490.1"/>
    <property type="molecule type" value="Genomic_DNA"/>
</dbReference>
<dbReference type="KEGG" id="gob:Gobs_0720"/>
<keyword evidence="2" id="KW-1185">Reference proteome</keyword>
<reference evidence="2" key="2">
    <citation type="submission" date="2010-01" db="EMBL/GenBank/DDBJ databases">
        <title>The complete genome of Geodermatophilus obscurus DSM 43160.</title>
        <authorList>
            <consortium name="US DOE Joint Genome Institute (JGI-PGF)"/>
            <person name="Lucas S."/>
            <person name="Copeland A."/>
            <person name="Lapidus A."/>
            <person name="Glavina del Rio T."/>
            <person name="Dalin E."/>
            <person name="Tice H."/>
            <person name="Bruce D."/>
            <person name="Goodwin L."/>
            <person name="Pitluck S."/>
            <person name="Kyrpides N."/>
            <person name="Mavromatis K."/>
            <person name="Ivanova N."/>
            <person name="Munk A.C."/>
            <person name="Brettin T."/>
            <person name="Detter J.C."/>
            <person name="Han C."/>
            <person name="Larimer F."/>
            <person name="Land M."/>
            <person name="Hauser L."/>
            <person name="Markowitz V."/>
            <person name="Cheng J.-F."/>
            <person name="Hugenholtz P."/>
            <person name="Woyke T."/>
            <person name="Wu D."/>
            <person name="Jando M."/>
            <person name="Schneider S."/>
            <person name="Klenk H.-P."/>
            <person name="Eisen J.A."/>
        </authorList>
    </citation>
    <scope>NUCLEOTIDE SEQUENCE [LARGE SCALE GENOMIC DNA]</scope>
    <source>
        <strain evidence="2">ATCC 25078 / DSM 43160 / JCM 3152 / KCC A-0152 / KCTC 9177 / NBRC 13315 / NRRL B-3577 / G-20</strain>
    </source>
</reference>
<reference evidence="1 2" key="1">
    <citation type="journal article" date="2010" name="Stand. Genomic Sci.">
        <title>Complete genome sequence of Geodermatophilus obscurus type strain (G-20).</title>
        <authorList>
            <person name="Ivanova N."/>
            <person name="Sikorski J."/>
            <person name="Jando M."/>
            <person name="Munk C."/>
            <person name="Lapidus A."/>
            <person name="Glavina Del Rio T."/>
            <person name="Copeland A."/>
            <person name="Tice H."/>
            <person name="Cheng J.-F."/>
            <person name="Lucas S."/>
            <person name="Chen F."/>
            <person name="Nolan M."/>
            <person name="Bruce D."/>
            <person name="Goodwin L."/>
            <person name="Pitluck S."/>
            <person name="Mavromatis K."/>
            <person name="Mikhailova N."/>
            <person name="Pati A."/>
            <person name="Chen A."/>
            <person name="Palaniappan K."/>
            <person name="Land M."/>
            <person name="Hauser L."/>
            <person name="Chang Y.-J."/>
            <person name="Jeffries C.D."/>
            <person name="Meincke L."/>
            <person name="Brettin T."/>
            <person name="Detter J.C."/>
            <person name="Detter J.C."/>
            <person name="Rohde M."/>
            <person name="Goeker M."/>
            <person name="Bristow J."/>
            <person name="Eisen J.A."/>
            <person name="Markowitz V."/>
            <person name="Hugenholtz P."/>
            <person name="Kyrpides N.C."/>
            <person name="Klenk H.-P."/>
        </authorList>
    </citation>
    <scope>NUCLEOTIDE SEQUENCE [LARGE SCALE GENOMIC DNA]</scope>
    <source>
        <strain evidence="2">ATCC 25078 / DSM 43160 / JCM 3152 / KCC A-0152 / KCTC 9177 / NBRC 13315 / NRRL B-3577 / G-20</strain>
    </source>
</reference>
<gene>
    <name evidence="1" type="ordered locus">Gobs_0720</name>
</gene>
<evidence type="ECO:0000313" key="2">
    <source>
        <dbReference type="Proteomes" id="UP000001382"/>
    </source>
</evidence>
<protein>
    <submittedName>
        <fullName evidence="1">Uncharacterized protein</fullName>
    </submittedName>
</protein>
<dbReference type="HOGENOM" id="CLU_3373958_0_0_11"/>
<organism evidence="1 2">
    <name type="scientific">Geodermatophilus obscurus (strain ATCC 25078 / DSM 43160 / JCM 3152 / CCUG 61914 / KCC A-0152 / KCTC 9177 / NBRC 13315 / NRRL B-3577 / G-20)</name>
    <dbReference type="NCBI Taxonomy" id="526225"/>
    <lineage>
        <taxon>Bacteria</taxon>
        <taxon>Bacillati</taxon>
        <taxon>Actinomycetota</taxon>
        <taxon>Actinomycetes</taxon>
        <taxon>Geodermatophilales</taxon>
        <taxon>Geodermatophilaceae</taxon>
        <taxon>Geodermatophilus</taxon>
    </lineage>
</organism>
<dbReference type="Proteomes" id="UP000001382">
    <property type="component" value="Chromosome"/>
</dbReference>
<sequence>MSRRVELRRLWLAHCKAFGFIPWKQWTAPKDGAK</sequence>
<dbReference type="AlphaFoldDB" id="D2S868"/>
<evidence type="ECO:0000313" key="1">
    <source>
        <dbReference type="EMBL" id="ADB73490.1"/>
    </source>
</evidence>
<name>D2S868_GEOOG</name>